<keyword evidence="1" id="KW-0812">Transmembrane</keyword>
<feature type="domain" description="Fibronectin type-III" evidence="2">
    <location>
        <begin position="1113"/>
        <end position="1203"/>
    </location>
</feature>
<feature type="domain" description="Fibronectin type-III" evidence="2">
    <location>
        <begin position="619"/>
        <end position="711"/>
    </location>
</feature>
<dbReference type="FunFam" id="2.60.40.10:FF:001030">
    <property type="entry name" value="Usherin"/>
    <property type="match status" value="1"/>
</dbReference>
<dbReference type="InterPro" id="IPR013783">
    <property type="entry name" value="Ig-like_fold"/>
</dbReference>
<accession>A0AA88XUE2</accession>
<feature type="domain" description="Fibronectin type-III" evidence="2">
    <location>
        <begin position="1480"/>
        <end position="1584"/>
    </location>
</feature>
<evidence type="ECO:0000256" key="1">
    <source>
        <dbReference type="SAM" id="Phobius"/>
    </source>
</evidence>
<protein>
    <recommendedName>
        <fullName evidence="2">Fibronectin type-III domain-containing protein</fullName>
    </recommendedName>
</protein>
<sequence length="1936" mass="213423">MNPEWTKCTYVECNILQNMCGGICYSGPKVCCNGNLHDSKDGYGCCDTEYIEKPSDNVVCCGGKFYTKKTHYQCCGYRYIEVLPGHTCCVDNLEDRVTLGYGDACCGITPFSTAGAQICCKGVLRARYGHQCCGGSVVSDSMVCCGDAQMGRVYTSSQDYICCGQEYSPKTSTLCCKTDTGHTKLHVYEDKLAKISANEKCCGIERISATLSCCNYKGYNPATHVCSDHSNSEQGCGYGNICPISSQSKAFCDRCDFDSTKNVCGSRPGYHGSVVMPTTPDPKDSCVLKEEKIYTNLNFSYTDSGLEPYSVYQYTVSVVNSAGDTRSEPSEVVTKQWYPEGVLPPIATINPTQLYAIELTWKIPMKPNGEIIHYILMRDGIELYKGLNNQYTDDTTILPYQSYTYYLSACTIVGCTDSEKVTVATAEGTPDNMLTPKVDSVSSRSFRVSWKKPEQTNGIIIHYVVTLTYPDGRTMVNTTSASTFSFHYREVFPYTNYTVDVAACTGKGCTKSPLVHVQTLEDLPEGIFPPRLIVTSASSSLVFWDQPLKLNGHFRFYAMMRVWSMGAKEIYFGTEHYVEDVNLTPGWKYSYYLIVGTGVGNTSSSMISVTMPTDMLNNIPAPKSVAVQSATRIYAEWDPVVTSEGTVDQYGLKLNAGLDSEVEMRVGLNLSVVVTGLKPFFHYSVRLLVCLSGRPNSCGIGPAVPVRTLEASPAGFKAPDVKVIAANIVIVNWKPPLQPNGIILQYLVYYRKLDTFVDLLINRVNGDVNTVRHAGQDLLPYTQYQYRVFAGNSMGDVASPWTTIRTLEAPPSNMPRPVINSTHAFGFSLSWQPPLEANGEITEYRIGYKMLSNTPADQSKLHLIMVSPSILHTSVSGLVPYSNYEVYISAFNSMGNVTSEWTIVQTGQSSPAGLQEFKVEKIDSGTAVILRWDPPSYPYGVIVNYRVYEVGSEVAIYQGLNPEFEFRRLEPYTNYYVQLEACTVAGCTLGSPQSFVTAETVPADQPVPTPGHVNATSAQITWTAPVNPNGVIIKYEVLRVYQTRGGIQKRSYSDPEVVYTTADTDKQTYVFIDTNLQPYTEYQYSIRTSNSKGSTQSPWQSVFTEQAAPGGIAPPMVSFVDFEVEKLKITWLPPATPNGIIQSYHLQRNDSVPLSFTAGDKLEYLDVNLSPYTVYSYTVKACTTGGCTTSEPTLIRTKEVAPGNVSPPSVEAVNSTAIKVSWKITPNTHGEIIQYRLLMDGGFIYSGLSLTHIEGGLTPYREYVFAIRACTNGGCTESGQVTGRPDDAPPTDLAPPTLSVLSDSSIEIKWQAPQKPNGVINSYDLRRDGNLIFTDSVAISGSLKTSYVDFTLDPGTEYSYVVTARNRRGSVDSLQAKATTYSASPSGLEPPNLRSLSSTSIQATWYPPAKPNGVIRNYTLYMDGQIVYSAGVVMFTYVVPGLTYWTEYMFRIQACTDRGCELSREVSARTLEFTPELQGIPTLLALANADGAHTGVLITWEGPTKPNGVILRYEVYRREPIKEKIGFSYTPVVLVYNGSQLQFSDYDDRVKPYTEYQYMVSSANSVGKAESSWVSVFTKEAPPTGIPPPDIMVGSSSIDLTQTVGLSVELAPYTVYSISVLACTAGGCSESPAMAVRTGTAVPEGQGVVRVKSTNVTTITVEWSYPIQPNGEITRFYLYQRTACPPPQQPFPQSCAVGEHTDIFSGLAIEHVVNDLLPYSAYEFQIKSENEAGLSNTPTWVRGQTNQIAPQYVKFPLLQKNNTLAVLDWSSSFELNGRLREYILYANDRILFRGVATVYTADEETSTTAFSFIITMVTDEGQAATPSIVFDPNAIGNIGTTTVPILSRSTPATPFYEEMWFIVLLVLIAMLLIFVAVAMCIRHVGGRRPYIRERSSLSDMHHKSMEPFPFFDESSGSSSYDVRCHIDKKYCTKKRL</sequence>
<reference evidence="3" key="1">
    <citation type="submission" date="2019-08" db="EMBL/GenBank/DDBJ databases">
        <title>The improved chromosome-level genome for the pearl oyster Pinctada fucata martensii using PacBio sequencing and Hi-C.</title>
        <authorList>
            <person name="Zheng Z."/>
        </authorList>
    </citation>
    <scope>NUCLEOTIDE SEQUENCE</scope>
    <source>
        <strain evidence="3">ZZ-2019</strain>
        <tissue evidence="3">Adductor muscle</tissue>
    </source>
</reference>
<feature type="domain" description="Fibronectin type-III" evidence="2">
    <location>
        <begin position="913"/>
        <end position="1000"/>
    </location>
</feature>
<feature type="domain" description="Fibronectin type-III" evidence="2">
    <location>
        <begin position="1003"/>
        <end position="1110"/>
    </location>
</feature>
<proteinExistence type="predicted"/>
<name>A0AA88XUE2_PINIB</name>
<evidence type="ECO:0000313" key="3">
    <source>
        <dbReference type="EMBL" id="KAK3092641.1"/>
    </source>
</evidence>
<dbReference type="Pfam" id="PF00041">
    <property type="entry name" value="fn3"/>
    <property type="match status" value="8"/>
</dbReference>
<dbReference type="Pfam" id="PF24748">
    <property type="entry name" value="Galaxin_repeat"/>
    <property type="match status" value="1"/>
</dbReference>
<dbReference type="InterPro" id="IPR050713">
    <property type="entry name" value="RTP_Phos/Ushers"/>
</dbReference>
<evidence type="ECO:0000313" key="4">
    <source>
        <dbReference type="Proteomes" id="UP001186944"/>
    </source>
</evidence>
<feature type="transmembrane region" description="Helical" evidence="1">
    <location>
        <begin position="1859"/>
        <end position="1881"/>
    </location>
</feature>
<gene>
    <name evidence="3" type="ORF">FSP39_005258</name>
</gene>
<comment type="caution">
    <text evidence="3">The sequence shown here is derived from an EMBL/GenBank/DDBJ whole genome shotgun (WGS) entry which is preliminary data.</text>
</comment>
<feature type="domain" description="Fibronectin type-III" evidence="2">
    <location>
        <begin position="1204"/>
        <end position="1286"/>
    </location>
</feature>
<keyword evidence="1" id="KW-1133">Transmembrane helix</keyword>
<dbReference type="FunFam" id="2.60.40.10:FF:001176">
    <property type="entry name" value="Usherin"/>
    <property type="match status" value="1"/>
</dbReference>
<feature type="domain" description="Fibronectin type-III" evidence="2">
    <location>
        <begin position="810"/>
        <end position="912"/>
    </location>
</feature>
<feature type="domain" description="Fibronectin type-III" evidence="2">
    <location>
        <begin position="1384"/>
        <end position="1477"/>
    </location>
</feature>
<feature type="domain" description="Fibronectin type-III" evidence="2">
    <location>
        <begin position="712"/>
        <end position="809"/>
    </location>
</feature>
<dbReference type="SUPFAM" id="SSF49265">
    <property type="entry name" value="Fibronectin type III"/>
    <property type="match status" value="9"/>
</dbReference>
<organism evidence="3 4">
    <name type="scientific">Pinctada imbricata</name>
    <name type="common">Atlantic pearl-oyster</name>
    <name type="synonym">Pinctada martensii</name>
    <dbReference type="NCBI Taxonomy" id="66713"/>
    <lineage>
        <taxon>Eukaryota</taxon>
        <taxon>Metazoa</taxon>
        <taxon>Spiralia</taxon>
        <taxon>Lophotrochozoa</taxon>
        <taxon>Mollusca</taxon>
        <taxon>Bivalvia</taxon>
        <taxon>Autobranchia</taxon>
        <taxon>Pteriomorphia</taxon>
        <taxon>Pterioida</taxon>
        <taxon>Pterioidea</taxon>
        <taxon>Pteriidae</taxon>
        <taxon>Pinctada</taxon>
    </lineage>
</organism>
<dbReference type="CDD" id="cd00063">
    <property type="entry name" value="FN3"/>
    <property type="match status" value="12"/>
</dbReference>
<dbReference type="PANTHER" id="PTHR46957:SF7">
    <property type="entry name" value="USHERIN"/>
    <property type="match status" value="1"/>
</dbReference>
<dbReference type="InterPro" id="IPR036116">
    <property type="entry name" value="FN3_sf"/>
</dbReference>
<feature type="domain" description="Fibronectin type-III" evidence="2">
    <location>
        <begin position="343"/>
        <end position="428"/>
    </location>
</feature>
<dbReference type="PANTHER" id="PTHR46957">
    <property type="entry name" value="CYTOKINE RECEPTOR"/>
    <property type="match status" value="1"/>
</dbReference>
<dbReference type="InterPro" id="IPR056601">
    <property type="entry name" value="Galaxin_dom"/>
</dbReference>
<dbReference type="PROSITE" id="PS50853">
    <property type="entry name" value="FN3"/>
    <property type="match status" value="13"/>
</dbReference>
<dbReference type="SMART" id="SM00060">
    <property type="entry name" value="FN3"/>
    <property type="match status" value="15"/>
</dbReference>
<evidence type="ECO:0000259" key="2">
    <source>
        <dbReference type="PROSITE" id="PS50853"/>
    </source>
</evidence>
<feature type="domain" description="Fibronectin type-III" evidence="2">
    <location>
        <begin position="1645"/>
        <end position="1748"/>
    </location>
</feature>
<keyword evidence="1" id="KW-0472">Membrane</keyword>
<feature type="domain" description="Fibronectin type-III" evidence="2">
    <location>
        <begin position="429"/>
        <end position="526"/>
    </location>
</feature>
<dbReference type="EMBL" id="VSWD01000009">
    <property type="protein sequence ID" value="KAK3092641.1"/>
    <property type="molecule type" value="Genomic_DNA"/>
</dbReference>
<dbReference type="InterPro" id="IPR003961">
    <property type="entry name" value="FN3_dom"/>
</dbReference>
<keyword evidence="4" id="KW-1185">Reference proteome</keyword>
<dbReference type="Proteomes" id="UP001186944">
    <property type="component" value="Unassembled WGS sequence"/>
</dbReference>
<feature type="domain" description="Fibronectin type-III" evidence="2">
    <location>
        <begin position="1289"/>
        <end position="1383"/>
    </location>
</feature>
<dbReference type="Gene3D" id="2.60.40.10">
    <property type="entry name" value="Immunoglobulins"/>
    <property type="match status" value="13"/>
</dbReference>